<dbReference type="EMBL" id="CP012748">
    <property type="protein sequence ID" value="ALL70762.1"/>
    <property type="molecule type" value="Genomic_DNA"/>
</dbReference>
<protein>
    <submittedName>
        <fullName evidence="2">Uncharacterized protein</fullName>
    </submittedName>
</protein>
<evidence type="ECO:0000313" key="3">
    <source>
        <dbReference type="Proteomes" id="UP000019146"/>
    </source>
</evidence>
<name>A0A0P0RP62_9BURK</name>
<gene>
    <name evidence="2" type="ORF">K788_0004270</name>
</gene>
<dbReference type="AlphaFoldDB" id="A0A0P0RP62"/>
<proteinExistence type="predicted"/>
<accession>A0A0P0RP62</accession>
<dbReference type="Proteomes" id="UP000019146">
    <property type="component" value="Plasmid unnamed"/>
</dbReference>
<dbReference type="KEGG" id="bcai:K788_0004270"/>
<feature type="compositionally biased region" description="Low complexity" evidence="1">
    <location>
        <begin position="1"/>
        <end position="30"/>
    </location>
</feature>
<sequence length="38" mass="3942">MQIRCRTALAAATPGAAKRAPKGFTHTTTTDPQTADNA</sequence>
<evidence type="ECO:0000256" key="1">
    <source>
        <dbReference type="SAM" id="MobiDB-lite"/>
    </source>
</evidence>
<feature type="region of interest" description="Disordered" evidence="1">
    <location>
        <begin position="1"/>
        <end position="38"/>
    </location>
</feature>
<evidence type="ECO:0000313" key="2">
    <source>
        <dbReference type="EMBL" id="ALL70762.1"/>
    </source>
</evidence>
<geneLocation type="plasmid" evidence="3"/>
<reference evidence="2 3" key="1">
    <citation type="journal article" date="2014" name="Genome Announc.">
        <title>Draft Genome Sequence of the Haloacid-Degrading Burkholderia caribensis Strain MBA4.</title>
        <authorList>
            <person name="Pan Y."/>
            <person name="Kong K.F."/>
            <person name="Tsang J.S."/>
        </authorList>
    </citation>
    <scope>NUCLEOTIDE SEQUENCE [LARGE SCALE GENOMIC DNA]</scope>
    <source>
        <strain evidence="2 3">MBA4</strain>
        <plasmid evidence="3">Plasmid</plasmid>
    </source>
</reference>
<organism evidence="2 3">
    <name type="scientific">Paraburkholderia caribensis MBA4</name>
    <dbReference type="NCBI Taxonomy" id="1323664"/>
    <lineage>
        <taxon>Bacteria</taxon>
        <taxon>Pseudomonadati</taxon>
        <taxon>Pseudomonadota</taxon>
        <taxon>Betaproteobacteria</taxon>
        <taxon>Burkholderiales</taxon>
        <taxon>Burkholderiaceae</taxon>
        <taxon>Paraburkholderia</taxon>
    </lineage>
</organism>
<keyword evidence="2" id="KW-0614">Plasmid</keyword>